<organism evidence="2 3">
    <name type="scientific">Dethiosulfatibacter aminovorans DSM 17477</name>
    <dbReference type="NCBI Taxonomy" id="1121476"/>
    <lineage>
        <taxon>Bacteria</taxon>
        <taxon>Bacillati</taxon>
        <taxon>Bacillota</taxon>
        <taxon>Tissierellia</taxon>
        <taxon>Dethiosulfatibacter</taxon>
    </lineage>
</organism>
<keyword evidence="3" id="KW-1185">Reference proteome</keyword>
<accession>A0A1M6FMC5</accession>
<keyword evidence="1 2" id="KW-0456">Lyase</keyword>
<dbReference type="GO" id="GO:0008814">
    <property type="term" value="F:citrate CoA-transferase activity"/>
    <property type="evidence" value="ECO:0007669"/>
    <property type="project" value="UniProtKB-UniRule"/>
</dbReference>
<evidence type="ECO:0000313" key="2">
    <source>
        <dbReference type="EMBL" id="SHI98825.1"/>
    </source>
</evidence>
<keyword evidence="1 2" id="KW-0808">Transferase</keyword>
<dbReference type="Gene3D" id="3.40.1080.10">
    <property type="entry name" value="Glutaconate Coenzyme A-transferase"/>
    <property type="match status" value="2"/>
</dbReference>
<dbReference type="Pfam" id="PF04223">
    <property type="entry name" value="CitF"/>
    <property type="match status" value="1"/>
</dbReference>
<dbReference type="EC" id="2.8.3.10" evidence="1"/>
<dbReference type="EMBL" id="FQZL01000009">
    <property type="protein sequence ID" value="SHI98825.1"/>
    <property type="molecule type" value="Genomic_DNA"/>
</dbReference>
<name>A0A1M6FMC5_9FIRM</name>
<dbReference type="PIRSF" id="PIRSF009451">
    <property type="entry name" value="Citrt_lyas_alpha"/>
    <property type="match status" value="1"/>
</dbReference>
<dbReference type="EC" id="4.1.3.6" evidence="1"/>
<dbReference type="InterPro" id="IPR006472">
    <property type="entry name" value="Citrate_lyase_asu"/>
</dbReference>
<comment type="subcellular location">
    <subcellularLocation>
        <location evidence="1">Cytoplasm</location>
    </subcellularLocation>
</comment>
<evidence type="ECO:0000313" key="3">
    <source>
        <dbReference type="Proteomes" id="UP000184052"/>
    </source>
</evidence>
<dbReference type="AlphaFoldDB" id="A0A1M6FMC5"/>
<comment type="catalytic activity">
    <reaction evidence="1">
        <text>citrate = oxaloacetate + acetate</text>
        <dbReference type="Rhea" id="RHEA:10760"/>
        <dbReference type="ChEBI" id="CHEBI:16452"/>
        <dbReference type="ChEBI" id="CHEBI:16947"/>
        <dbReference type="ChEBI" id="CHEBI:30089"/>
        <dbReference type="EC" id="4.1.3.6"/>
    </reaction>
</comment>
<dbReference type="PANTHER" id="PTHR40596">
    <property type="entry name" value="CITRATE LYASE ALPHA CHAIN"/>
    <property type="match status" value="1"/>
</dbReference>
<reference evidence="2 3" key="1">
    <citation type="submission" date="2016-11" db="EMBL/GenBank/DDBJ databases">
        <authorList>
            <person name="Jaros S."/>
            <person name="Januszkiewicz K."/>
            <person name="Wedrychowicz H."/>
        </authorList>
    </citation>
    <scope>NUCLEOTIDE SEQUENCE [LARGE SCALE GENOMIC DNA]</scope>
    <source>
        <strain evidence="2 3">DSM 17477</strain>
    </source>
</reference>
<sequence length="525" mass="56437">MQNRQILSRGDNVKNSIGREIPQYIENYGTPKLYDGPFGNIAEATRRQPVFTCVKPGENKVVESLRDAIVKCGLKDGMTVSFHHHLRNGDKVLNLVMEEIANHGIKNLRVAASSIFPVHSPLVKLIEDGIVSGICANYMSGPVADAVSEGKLKYPAIMHTHGGRARAIESGDLHIDVAFIASPAADCYGNINGVEGPSACGTLGYAVPDAMYADKTVAITDNMVEYPACPIDISQEYVDYIVKVDSIGDPKGIVSGTTQVTKNPIDLKIAKMTAEIIENSGLLKDGFSFQTGAGGTSLAVAAFVKEKMKNQNIKGSFAAGGITRFLVEMLEEGLFKSLFDVQCFDMYSIESYGRNMKHQAMSASMYGNPHNKGAVVNNLDVMILGATEVDTDFNVNVTTSSNGNIMGGSGGHSDTAAGSKLAIVVTKLIKGRLPIIVDSVTTVTTPGETVDIIVTERGVAVNPRRADLLEKLSDTKLPIYTIGELKEMAENISGVPDRLEFEDEIVGVVEYRDGTVIDVIRKVID</sequence>
<dbReference type="PANTHER" id="PTHR40596:SF1">
    <property type="entry name" value="CITRATE LYASE ALPHA CHAIN"/>
    <property type="match status" value="1"/>
</dbReference>
<dbReference type="GO" id="GO:0009346">
    <property type="term" value="C:ATP-independent citrate lyase complex"/>
    <property type="evidence" value="ECO:0007669"/>
    <property type="project" value="UniProtKB-UniRule"/>
</dbReference>
<dbReference type="NCBIfam" id="TIGR01584">
    <property type="entry name" value="citF"/>
    <property type="match status" value="1"/>
</dbReference>
<gene>
    <name evidence="2" type="ORF">SAMN02745751_01469</name>
</gene>
<dbReference type="GO" id="GO:0006084">
    <property type="term" value="P:acetyl-CoA metabolic process"/>
    <property type="evidence" value="ECO:0007669"/>
    <property type="project" value="UniProtKB-UniRule"/>
</dbReference>
<dbReference type="SUPFAM" id="SSF100950">
    <property type="entry name" value="NagB/RpiA/CoA transferase-like"/>
    <property type="match status" value="2"/>
</dbReference>
<dbReference type="InterPro" id="IPR037171">
    <property type="entry name" value="NagB/RpiA_transferase-like"/>
</dbReference>
<dbReference type="STRING" id="1121476.SAMN02745751_01469"/>
<evidence type="ECO:0000256" key="1">
    <source>
        <dbReference type="PIRNR" id="PIRNR009451"/>
    </source>
</evidence>
<protein>
    <recommendedName>
        <fullName evidence="1">Citrate lyase alpha chain</fullName>
        <shortName evidence="1">Citrase alpha chain</shortName>
        <ecNumber evidence="1">2.8.3.10</ecNumber>
        <ecNumber evidence="1">4.1.3.6</ecNumber>
    </recommendedName>
    <alternativeName>
        <fullName evidence="1">Citrate (pro-3S)-lyase alpha chain</fullName>
    </alternativeName>
    <alternativeName>
        <fullName evidence="1">Citrate CoA-transferase subunit</fullName>
    </alternativeName>
</protein>
<keyword evidence="1" id="KW-0963">Cytoplasm</keyword>
<comment type="catalytic activity">
    <reaction evidence="1">
        <text>citrate + acetyl-CoA = (3S)-citryl-CoA + acetate</text>
        <dbReference type="Rhea" id="RHEA:19405"/>
        <dbReference type="ChEBI" id="CHEBI:16947"/>
        <dbReference type="ChEBI" id="CHEBI:30089"/>
        <dbReference type="ChEBI" id="CHEBI:57288"/>
        <dbReference type="ChEBI" id="CHEBI:57321"/>
        <dbReference type="EC" id="2.8.3.10"/>
    </reaction>
</comment>
<proteinExistence type="predicted"/>
<dbReference type="Proteomes" id="UP000184052">
    <property type="component" value="Unassembled WGS sequence"/>
</dbReference>
<dbReference type="GO" id="GO:0005737">
    <property type="term" value="C:cytoplasm"/>
    <property type="evidence" value="ECO:0007669"/>
    <property type="project" value="UniProtKB-SubCell"/>
</dbReference>
<dbReference type="GO" id="GO:0008815">
    <property type="term" value="F:citrate (pro-3S)-lyase activity"/>
    <property type="evidence" value="ECO:0007669"/>
    <property type="project" value="UniProtKB-UniRule"/>
</dbReference>